<evidence type="ECO:0000256" key="2">
    <source>
        <dbReference type="ARBA" id="ARBA00023002"/>
    </source>
</evidence>
<dbReference type="PRINTS" id="PR00081">
    <property type="entry name" value="GDHRDH"/>
</dbReference>
<accession>A0ABS0XSI8</accession>
<dbReference type="InterPro" id="IPR002347">
    <property type="entry name" value="SDR_fam"/>
</dbReference>
<organism evidence="4 5">
    <name type="scientific">Sphingomonas mollis</name>
    <dbReference type="NCBI Taxonomy" id="2795726"/>
    <lineage>
        <taxon>Bacteria</taxon>
        <taxon>Pseudomonadati</taxon>
        <taxon>Pseudomonadota</taxon>
        <taxon>Alphaproteobacteria</taxon>
        <taxon>Sphingomonadales</taxon>
        <taxon>Sphingomonadaceae</taxon>
        <taxon>Sphingomonas</taxon>
    </lineage>
</organism>
<dbReference type="Pfam" id="PF00106">
    <property type="entry name" value="adh_short"/>
    <property type="match status" value="1"/>
</dbReference>
<dbReference type="SUPFAM" id="SSF51735">
    <property type="entry name" value="NAD(P)-binding Rossmann-fold domains"/>
    <property type="match status" value="1"/>
</dbReference>
<keyword evidence="5" id="KW-1185">Reference proteome</keyword>
<reference evidence="5" key="1">
    <citation type="submission" date="2020-12" db="EMBL/GenBank/DDBJ databases">
        <title>Hymenobacter sp.</title>
        <authorList>
            <person name="Kim M.K."/>
        </authorList>
    </citation>
    <scope>NUCLEOTIDE SEQUENCE [LARGE SCALE GENOMIC DNA]</scope>
    <source>
        <strain evidence="5">BT553</strain>
    </source>
</reference>
<evidence type="ECO:0000256" key="1">
    <source>
        <dbReference type="ARBA" id="ARBA00006484"/>
    </source>
</evidence>
<name>A0ABS0XSI8_9SPHN</name>
<dbReference type="Proteomes" id="UP000640426">
    <property type="component" value="Unassembled WGS sequence"/>
</dbReference>
<dbReference type="EMBL" id="JAELXS010000008">
    <property type="protein sequence ID" value="MBJ6122993.1"/>
    <property type="molecule type" value="Genomic_DNA"/>
</dbReference>
<protein>
    <submittedName>
        <fullName evidence="4">SDR family NAD(P)-dependent oxidoreductase</fullName>
    </submittedName>
</protein>
<evidence type="ECO:0000313" key="4">
    <source>
        <dbReference type="EMBL" id="MBJ6122993.1"/>
    </source>
</evidence>
<proteinExistence type="inferred from homology"/>
<dbReference type="Gene3D" id="3.40.50.720">
    <property type="entry name" value="NAD(P)-binding Rossmann-like Domain"/>
    <property type="match status" value="1"/>
</dbReference>
<evidence type="ECO:0000313" key="5">
    <source>
        <dbReference type="Proteomes" id="UP000640426"/>
    </source>
</evidence>
<evidence type="ECO:0000256" key="3">
    <source>
        <dbReference type="RuleBase" id="RU000363"/>
    </source>
</evidence>
<dbReference type="InterPro" id="IPR036291">
    <property type="entry name" value="NAD(P)-bd_dom_sf"/>
</dbReference>
<gene>
    <name evidence="4" type="ORF">JAO74_14440</name>
</gene>
<dbReference type="RefSeq" id="WP_199039555.1">
    <property type="nucleotide sequence ID" value="NZ_JAELXS010000008.1"/>
</dbReference>
<dbReference type="PRINTS" id="PR00080">
    <property type="entry name" value="SDRFAMILY"/>
</dbReference>
<comment type="caution">
    <text evidence="4">The sequence shown here is derived from an EMBL/GenBank/DDBJ whole genome shotgun (WGS) entry which is preliminary data.</text>
</comment>
<comment type="similarity">
    <text evidence="1 3">Belongs to the short-chain dehydrogenases/reductases (SDR) family.</text>
</comment>
<dbReference type="PANTHER" id="PTHR44196:SF1">
    <property type="entry name" value="DEHYDROGENASE_REDUCTASE SDR FAMILY MEMBER 7B"/>
    <property type="match status" value="1"/>
</dbReference>
<keyword evidence="2" id="KW-0560">Oxidoreductase</keyword>
<sequence>MNLGNKKALVTGGGAGIGLAITRALVAAGTHVLIAGRDIARLDRVKAELGDVTTIQVDLSVQSERERLIAATLASERPLDLLVNNAGTMQYFALNDSRALARLDAELALDLHAPLHLSTALLPHLLARPEAAIVNVTTGLIYAPFGNTPGYSAAKAGLHEFTRSLRWQTRGTALKVIELMPPTVETALTRQYDGPKTDPARIAAALIDGIRKGRDEIRPGQTKALYAMSRLAPDYIYRTLNKAGDKVPLD</sequence>
<dbReference type="PANTHER" id="PTHR44196">
    <property type="entry name" value="DEHYDROGENASE/REDUCTASE SDR FAMILY MEMBER 7B"/>
    <property type="match status" value="1"/>
</dbReference>